<name>A0A9X0A3M3_9CNID</name>
<dbReference type="PRINTS" id="PR00837">
    <property type="entry name" value="V5TPXLIKE"/>
</dbReference>
<dbReference type="FunFam" id="3.40.33.10:FF:000010">
    <property type="entry name" value="Predicted protein"/>
    <property type="match status" value="1"/>
</dbReference>
<sequence>MIVFSNLGFLGTLMIFIVIVHNTGSLNCKQQSLTWHNYYRRIHQVGDVTWSFQLLKKAKNWANYLAENNLFKHESSNQGNLYLSSGQPKEPCAEAVMLFYGEEKNYDYKKPGATKSAGHFTQVVWKSTKQIGAFSAIRKDGKTVVVFKYNPRGNVGGYYAKNVFPPRKPTTVTSPTPITNVTAACNATYGNFTTTACNFTNVRAGVTSVKAWRVAQFALQWLLIGLLMI</sequence>
<dbReference type="PANTHER" id="PTHR10334">
    <property type="entry name" value="CYSTEINE-RICH SECRETORY PROTEIN-RELATED"/>
    <property type="match status" value="1"/>
</dbReference>
<keyword evidence="4" id="KW-1185">Reference proteome</keyword>
<organism evidence="3 4">
    <name type="scientific">Desmophyllum pertusum</name>
    <dbReference type="NCBI Taxonomy" id="174260"/>
    <lineage>
        <taxon>Eukaryota</taxon>
        <taxon>Metazoa</taxon>
        <taxon>Cnidaria</taxon>
        <taxon>Anthozoa</taxon>
        <taxon>Hexacorallia</taxon>
        <taxon>Scleractinia</taxon>
        <taxon>Caryophylliina</taxon>
        <taxon>Caryophylliidae</taxon>
        <taxon>Desmophyllum</taxon>
    </lineage>
</organism>
<proteinExistence type="predicted"/>
<dbReference type="PROSITE" id="PS01009">
    <property type="entry name" value="CRISP_1"/>
    <property type="match status" value="1"/>
</dbReference>
<dbReference type="SMART" id="SM00198">
    <property type="entry name" value="SCP"/>
    <property type="match status" value="1"/>
</dbReference>
<dbReference type="GO" id="GO:0005576">
    <property type="term" value="C:extracellular region"/>
    <property type="evidence" value="ECO:0007669"/>
    <property type="project" value="InterPro"/>
</dbReference>
<accession>A0A9X0A3M3</accession>
<dbReference type="Pfam" id="PF00188">
    <property type="entry name" value="CAP"/>
    <property type="match status" value="1"/>
</dbReference>
<dbReference type="AlphaFoldDB" id="A0A9X0A3M3"/>
<evidence type="ECO:0000313" key="4">
    <source>
        <dbReference type="Proteomes" id="UP001163046"/>
    </source>
</evidence>
<dbReference type="InterPro" id="IPR014044">
    <property type="entry name" value="CAP_dom"/>
</dbReference>
<dbReference type="OrthoDB" id="5967452at2759"/>
<dbReference type="SUPFAM" id="SSF55797">
    <property type="entry name" value="PR-1-like"/>
    <property type="match status" value="1"/>
</dbReference>
<reference evidence="3" key="1">
    <citation type="submission" date="2023-01" db="EMBL/GenBank/DDBJ databases">
        <title>Genome assembly of the deep-sea coral Lophelia pertusa.</title>
        <authorList>
            <person name="Herrera S."/>
            <person name="Cordes E."/>
        </authorList>
    </citation>
    <scope>NUCLEOTIDE SEQUENCE</scope>
    <source>
        <strain evidence="3">USNM1676648</strain>
        <tissue evidence="3">Polyp</tissue>
    </source>
</reference>
<feature type="domain" description="SCP" evidence="2">
    <location>
        <begin position="27"/>
        <end position="157"/>
    </location>
</feature>
<dbReference type="InterPro" id="IPR002413">
    <property type="entry name" value="V5_allergen-like"/>
</dbReference>
<dbReference type="InterPro" id="IPR018244">
    <property type="entry name" value="Allrgn_V5/Tpx1_CS"/>
</dbReference>
<evidence type="ECO:0000259" key="2">
    <source>
        <dbReference type="SMART" id="SM00198"/>
    </source>
</evidence>
<dbReference type="Gene3D" id="3.40.33.10">
    <property type="entry name" value="CAP"/>
    <property type="match status" value="1"/>
</dbReference>
<keyword evidence="1" id="KW-0732">Signal</keyword>
<dbReference type="InterPro" id="IPR034113">
    <property type="entry name" value="SCP_GAPR1-like"/>
</dbReference>
<comment type="caution">
    <text evidence="3">The sequence shown here is derived from an EMBL/GenBank/DDBJ whole genome shotgun (WGS) entry which is preliminary data.</text>
</comment>
<dbReference type="Proteomes" id="UP001163046">
    <property type="component" value="Unassembled WGS sequence"/>
</dbReference>
<dbReference type="InterPro" id="IPR001283">
    <property type="entry name" value="CRISP-related"/>
</dbReference>
<dbReference type="InterPro" id="IPR035940">
    <property type="entry name" value="CAP_sf"/>
</dbReference>
<dbReference type="PRINTS" id="PR00838">
    <property type="entry name" value="V5ALLERGEN"/>
</dbReference>
<dbReference type="EMBL" id="MU825401">
    <property type="protein sequence ID" value="KAJ7392470.1"/>
    <property type="molecule type" value="Genomic_DNA"/>
</dbReference>
<evidence type="ECO:0000256" key="1">
    <source>
        <dbReference type="SAM" id="SignalP"/>
    </source>
</evidence>
<feature type="signal peptide" evidence="1">
    <location>
        <begin position="1"/>
        <end position="25"/>
    </location>
</feature>
<gene>
    <name evidence="3" type="primary">glipr2_2</name>
    <name evidence="3" type="ORF">OS493_012136</name>
</gene>
<feature type="chain" id="PRO_5040930656" evidence="1">
    <location>
        <begin position="26"/>
        <end position="229"/>
    </location>
</feature>
<protein>
    <submittedName>
        <fullName evidence="3">CRISP</fullName>
    </submittedName>
</protein>
<evidence type="ECO:0000313" key="3">
    <source>
        <dbReference type="EMBL" id="KAJ7392470.1"/>
    </source>
</evidence>
<dbReference type="CDD" id="cd05382">
    <property type="entry name" value="CAP_GAPR1-like"/>
    <property type="match status" value="1"/>
</dbReference>